<dbReference type="SUPFAM" id="SSF48619">
    <property type="entry name" value="Phospholipase A2, PLA2"/>
    <property type="match status" value="1"/>
</dbReference>
<dbReference type="InterPro" id="IPR015141">
    <property type="entry name" value="PLipase_A2_prok/fun"/>
</dbReference>
<comment type="caution">
    <text evidence="1">The sequence shown here is derived from an EMBL/GenBank/DDBJ whole genome shotgun (WGS) entry which is preliminary data.</text>
</comment>
<dbReference type="Pfam" id="PF09056">
    <property type="entry name" value="Phospholip_A2_3"/>
    <property type="match status" value="1"/>
</dbReference>
<dbReference type="AlphaFoldDB" id="A0A7K3R2X8"/>
<sequence>MKPTAHSHDHQAPRRGSTLWSRLHGALRMLCLLAVGVIALGVAANATPAGPQAGQVSEPVTTLELSQIVATEKAVYALAAGGQGVYEWSAHQDGWLKVFGPARNLYAGGRSVYATDQATGNIHKYTDRPGEWTRIGGPGAEFAAGYETLYGISPDHSAVYRYSGEGDAWTRIGGPAKNLYANPAKKFSPLADLTSRPKPLYATDPATGDLHAYSSVTGRWTKAGGPGATFAVTDANVYGLTPDHSAVVERDGRSRTWKAVGLPADHIFSSETLYATARGTGDLHKYSGRSGRWDRIGGPAAAFATSGDHLYRLAPDRRSVQKYNGDGTTDQWLDLRAPAEPASREEKIARFSSLTRFGDDSLNAWYAALGAHRTGKPDVYEFRWTTNICNAPAPNTVAGFDFTLACVRHDFGYRNYRDLFGEDAFRNDQAGKTHIDRLFREDLNKICDGRGFPREHTAVARAACRNAAEVYYRAVVAFG</sequence>
<dbReference type="GO" id="GO:0050482">
    <property type="term" value="P:arachidonate secretion"/>
    <property type="evidence" value="ECO:0007669"/>
    <property type="project" value="InterPro"/>
</dbReference>
<protein>
    <recommendedName>
        <fullName evidence="3">Phospholipase</fullName>
    </recommendedName>
</protein>
<name>A0A7K3R2X8_STRAQ</name>
<dbReference type="Gene3D" id="1.20.90.10">
    <property type="entry name" value="Phospholipase A2 domain"/>
    <property type="match status" value="1"/>
</dbReference>
<organism evidence="1 2">
    <name type="scientific">Streptomyces anulatus</name>
    <name type="common">Streptomyces chrysomallus</name>
    <dbReference type="NCBI Taxonomy" id="1892"/>
    <lineage>
        <taxon>Bacteria</taxon>
        <taxon>Bacillati</taxon>
        <taxon>Actinomycetota</taxon>
        <taxon>Actinomycetes</taxon>
        <taxon>Kitasatosporales</taxon>
        <taxon>Streptomycetaceae</taxon>
        <taxon>Streptomyces</taxon>
    </lineage>
</organism>
<dbReference type="EMBL" id="JAAGMS010000001">
    <property type="protein sequence ID" value="NEB96514.1"/>
    <property type="molecule type" value="Genomic_DNA"/>
</dbReference>
<evidence type="ECO:0008006" key="3">
    <source>
        <dbReference type="Google" id="ProtNLM"/>
    </source>
</evidence>
<evidence type="ECO:0000313" key="2">
    <source>
        <dbReference type="Proteomes" id="UP000470951"/>
    </source>
</evidence>
<gene>
    <name evidence="1" type="ORF">G3I58_00575</name>
</gene>
<dbReference type="Proteomes" id="UP000470951">
    <property type="component" value="Unassembled WGS sequence"/>
</dbReference>
<dbReference type="GO" id="GO:0004623">
    <property type="term" value="F:phospholipase A2 activity"/>
    <property type="evidence" value="ECO:0007669"/>
    <property type="project" value="InterPro"/>
</dbReference>
<dbReference type="InterPro" id="IPR036444">
    <property type="entry name" value="PLipase_A2_dom_sf"/>
</dbReference>
<dbReference type="GO" id="GO:0006644">
    <property type="term" value="P:phospholipid metabolic process"/>
    <property type="evidence" value="ECO:0007669"/>
    <property type="project" value="InterPro"/>
</dbReference>
<evidence type="ECO:0000313" key="1">
    <source>
        <dbReference type="EMBL" id="NEB96514.1"/>
    </source>
</evidence>
<accession>A0A7K3R2X8</accession>
<reference evidence="1 2" key="1">
    <citation type="submission" date="2020-01" db="EMBL/GenBank/DDBJ databases">
        <title>Insect and environment-associated Actinomycetes.</title>
        <authorList>
            <person name="Currrie C."/>
            <person name="Chevrette M."/>
            <person name="Carlson C."/>
            <person name="Stubbendieck R."/>
            <person name="Wendt-Pienkowski E."/>
        </authorList>
    </citation>
    <scope>NUCLEOTIDE SEQUENCE [LARGE SCALE GENOMIC DNA]</scope>
    <source>
        <strain evidence="1 2">SID7903</strain>
    </source>
</reference>
<dbReference type="RefSeq" id="WP_164216269.1">
    <property type="nucleotide sequence ID" value="NZ_JAAGMS010000001.1"/>
</dbReference>
<proteinExistence type="predicted"/>
<dbReference type="SUPFAM" id="SSF63829">
    <property type="entry name" value="Calcium-dependent phosphotriesterase"/>
    <property type="match status" value="1"/>
</dbReference>